<dbReference type="Proteomes" id="UP000054988">
    <property type="component" value="Unassembled WGS sequence"/>
</dbReference>
<name>A0A0W0FZF9_MONRR</name>
<dbReference type="EMBL" id="LATX01001435">
    <property type="protein sequence ID" value="KTB41719.1"/>
    <property type="molecule type" value="Genomic_DNA"/>
</dbReference>
<evidence type="ECO:0000313" key="1">
    <source>
        <dbReference type="EMBL" id="KTB41719.1"/>
    </source>
</evidence>
<comment type="caution">
    <text evidence="1">The sequence shown here is derived from an EMBL/GenBank/DDBJ whole genome shotgun (WGS) entry which is preliminary data.</text>
</comment>
<reference evidence="1 2" key="1">
    <citation type="submission" date="2015-12" db="EMBL/GenBank/DDBJ databases">
        <title>Draft genome sequence of Moniliophthora roreri, the causal agent of frosty pod rot of cacao.</title>
        <authorList>
            <person name="Aime M.C."/>
            <person name="Diaz-Valderrama J.R."/>
            <person name="Kijpornyongpan T."/>
            <person name="Phillips-Mora W."/>
        </authorList>
    </citation>
    <scope>NUCLEOTIDE SEQUENCE [LARGE SCALE GENOMIC DNA]</scope>
    <source>
        <strain evidence="1 2">MCA 2952</strain>
    </source>
</reference>
<evidence type="ECO:0000313" key="2">
    <source>
        <dbReference type="Proteomes" id="UP000054988"/>
    </source>
</evidence>
<dbReference type="AlphaFoldDB" id="A0A0W0FZF9"/>
<protein>
    <submittedName>
        <fullName evidence="1">Uncharacterized protein</fullName>
    </submittedName>
</protein>
<accession>A0A0W0FZF9</accession>
<organism evidence="1 2">
    <name type="scientific">Moniliophthora roreri</name>
    <name type="common">Frosty pod rot fungus</name>
    <name type="synonym">Monilia roreri</name>
    <dbReference type="NCBI Taxonomy" id="221103"/>
    <lineage>
        <taxon>Eukaryota</taxon>
        <taxon>Fungi</taxon>
        <taxon>Dikarya</taxon>
        <taxon>Basidiomycota</taxon>
        <taxon>Agaricomycotina</taxon>
        <taxon>Agaricomycetes</taxon>
        <taxon>Agaricomycetidae</taxon>
        <taxon>Agaricales</taxon>
        <taxon>Marasmiineae</taxon>
        <taxon>Marasmiaceae</taxon>
        <taxon>Moniliophthora</taxon>
    </lineage>
</organism>
<proteinExistence type="predicted"/>
<sequence>METYSAVECAQLTFVQELARTLRVVELHTYLLLYYSSG</sequence>
<gene>
    <name evidence="1" type="ORF">WG66_5712</name>
</gene>